<feature type="region of interest" description="Disordered" evidence="1">
    <location>
        <begin position="436"/>
        <end position="474"/>
    </location>
</feature>
<gene>
    <name evidence="3" type="ORF">FisN_22Hu254</name>
</gene>
<sequence>MSSFQRTLSAFVLLLLSNTVHGATFQDDRGVVHTWDNSVKAKIGVEATLGGISLFHMGMQAEQLAAVWGLWGIRGTTFDPENPSAGSNFPELDPGPEEAAFLSSAVNLSPSCYTNPRGCWQVDNITDLIALQDQIDFIVNVDNGYDYSMIDIEAAGFKVIFVDTYFDYHENCRIQNFSAPDRSNCYGRSAIDIARRIEELAVFLGVEVDQDAINQQKQDMCEAATEFTDTMEEAHEKGLRIKVSWLGIGQDEETGESYAELSDYDPIELWFPRTMEELGMPLLHSDDIYDYDEYAAVPASAYFNTCEPGVYNEDCNGETLFPVDFWLFDPRGSRLIDDNLKLLFPDRALLADQWWYVPKNDGPISYKSIAAYLRGITPKIAAAQKLRESTQECTPVDPRDIGHLVLDGTGGLPLNGFVCYNRDLIQTEYLKCPEGSAPVESPAAPSASTPAESPVAPTPTELAPVSSSEAVPTSDGTTMSGAFLMVAAALLVNAAITI</sequence>
<accession>A0A1Z5JGB6</accession>
<keyword evidence="2" id="KW-0732">Signal</keyword>
<dbReference type="EMBL" id="BDSP01000059">
    <property type="protein sequence ID" value="GAX12932.1"/>
    <property type="molecule type" value="Genomic_DNA"/>
</dbReference>
<dbReference type="InParanoid" id="A0A1Z5JGB6"/>
<organism evidence="3 4">
    <name type="scientific">Fistulifera solaris</name>
    <name type="common">Oleaginous diatom</name>
    <dbReference type="NCBI Taxonomy" id="1519565"/>
    <lineage>
        <taxon>Eukaryota</taxon>
        <taxon>Sar</taxon>
        <taxon>Stramenopiles</taxon>
        <taxon>Ochrophyta</taxon>
        <taxon>Bacillariophyta</taxon>
        <taxon>Bacillariophyceae</taxon>
        <taxon>Bacillariophycidae</taxon>
        <taxon>Naviculales</taxon>
        <taxon>Naviculaceae</taxon>
        <taxon>Fistulifera</taxon>
    </lineage>
</organism>
<reference evidence="3 4" key="1">
    <citation type="journal article" date="2015" name="Plant Cell">
        <title>Oil accumulation by the oleaginous diatom Fistulifera solaris as revealed by the genome and transcriptome.</title>
        <authorList>
            <person name="Tanaka T."/>
            <person name="Maeda Y."/>
            <person name="Veluchamy A."/>
            <person name="Tanaka M."/>
            <person name="Abida H."/>
            <person name="Marechal E."/>
            <person name="Bowler C."/>
            <person name="Muto M."/>
            <person name="Sunaga Y."/>
            <person name="Tanaka M."/>
            <person name="Yoshino T."/>
            <person name="Taniguchi T."/>
            <person name="Fukuda Y."/>
            <person name="Nemoto M."/>
            <person name="Matsumoto M."/>
            <person name="Wong P.S."/>
            <person name="Aburatani S."/>
            <person name="Fujibuchi W."/>
        </authorList>
    </citation>
    <scope>NUCLEOTIDE SEQUENCE [LARGE SCALE GENOMIC DNA]</scope>
    <source>
        <strain evidence="3 4">JPCC DA0580</strain>
    </source>
</reference>
<dbReference type="AlphaFoldDB" id="A0A1Z5JGB6"/>
<feature type="chain" id="PRO_5012961462" description="Glycoside-hydrolase family GH114 TIM-barrel domain-containing protein" evidence="2">
    <location>
        <begin position="23"/>
        <end position="498"/>
    </location>
</feature>
<protein>
    <recommendedName>
        <fullName evidence="5">Glycoside-hydrolase family GH114 TIM-barrel domain-containing protein</fullName>
    </recommendedName>
</protein>
<evidence type="ECO:0008006" key="5">
    <source>
        <dbReference type="Google" id="ProtNLM"/>
    </source>
</evidence>
<evidence type="ECO:0000313" key="3">
    <source>
        <dbReference type="EMBL" id="GAX12932.1"/>
    </source>
</evidence>
<comment type="caution">
    <text evidence="3">The sequence shown here is derived from an EMBL/GenBank/DDBJ whole genome shotgun (WGS) entry which is preliminary data.</text>
</comment>
<feature type="signal peptide" evidence="2">
    <location>
        <begin position="1"/>
        <end position="22"/>
    </location>
</feature>
<dbReference type="Proteomes" id="UP000198406">
    <property type="component" value="Unassembled WGS sequence"/>
</dbReference>
<evidence type="ECO:0000256" key="1">
    <source>
        <dbReference type="SAM" id="MobiDB-lite"/>
    </source>
</evidence>
<keyword evidence="4" id="KW-1185">Reference proteome</keyword>
<feature type="compositionally biased region" description="Low complexity" evidence="1">
    <location>
        <begin position="436"/>
        <end position="461"/>
    </location>
</feature>
<dbReference type="OrthoDB" id="41351at2759"/>
<proteinExistence type="predicted"/>
<name>A0A1Z5JGB6_FISSO</name>
<feature type="compositionally biased region" description="Polar residues" evidence="1">
    <location>
        <begin position="465"/>
        <end position="474"/>
    </location>
</feature>
<evidence type="ECO:0000256" key="2">
    <source>
        <dbReference type="SAM" id="SignalP"/>
    </source>
</evidence>
<evidence type="ECO:0000313" key="4">
    <source>
        <dbReference type="Proteomes" id="UP000198406"/>
    </source>
</evidence>